<evidence type="ECO:0000256" key="1">
    <source>
        <dbReference type="SAM" id="MobiDB-lite"/>
    </source>
</evidence>
<dbReference type="Proteomes" id="UP000015105">
    <property type="component" value="Chromosome 5D"/>
</dbReference>
<reference evidence="2" key="5">
    <citation type="journal article" date="2021" name="G3 (Bethesda)">
        <title>Aegilops tauschii genome assembly Aet v5.0 features greater sequence contiguity and improved annotation.</title>
        <authorList>
            <person name="Wang L."/>
            <person name="Zhu T."/>
            <person name="Rodriguez J.C."/>
            <person name="Deal K.R."/>
            <person name="Dubcovsky J."/>
            <person name="McGuire P.E."/>
            <person name="Lux T."/>
            <person name="Spannagl M."/>
            <person name="Mayer K.F.X."/>
            <person name="Baldrich P."/>
            <person name="Meyers B.C."/>
            <person name="Huo N."/>
            <person name="Gu Y.Q."/>
            <person name="Zhou H."/>
            <person name="Devos K.M."/>
            <person name="Bennetzen J.L."/>
            <person name="Unver T."/>
            <person name="Budak H."/>
            <person name="Gulick P.J."/>
            <person name="Galiba G."/>
            <person name="Kalapos B."/>
            <person name="Nelson D.R."/>
            <person name="Li P."/>
            <person name="You F.M."/>
            <person name="Luo M.C."/>
            <person name="Dvorak J."/>
        </authorList>
    </citation>
    <scope>NUCLEOTIDE SEQUENCE [LARGE SCALE GENOMIC DNA]</scope>
    <source>
        <strain evidence="2">cv. AL8/78</strain>
    </source>
</reference>
<reference evidence="3" key="1">
    <citation type="journal article" date="2014" name="Science">
        <title>Ancient hybridizations among the ancestral genomes of bread wheat.</title>
        <authorList>
            <consortium name="International Wheat Genome Sequencing Consortium,"/>
            <person name="Marcussen T."/>
            <person name="Sandve S.R."/>
            <person name="Heier L."/>
            <person name="Spannagl M."/>
            <person name="Pfeifer M."/>
            <person name="Jakobsen K.S."/>
            <person name="Wulff B.B."/>
            <person name="Steuernagel B."/>
            <person name="Mayer K.F."/>
            <person name="Olsen O.A."/>
        </authorList>
    </citation>
    <scope>NUCLEOTIDE SEQUENCE [LARGE SCALE GENOMIC DNA]</scope>
    <source>
        <strain evidence="3">cv. AL8/78</strain>
    </source>
</reference>
<accession>A0A453KDQ2</accession>
<feature type="region of interest" description="Disordered" evidence="1">
    <location>
        <begin position="1"/>
        <end position="60"/>
    </location>
</feature>
<sequence>MALGDLMASRLVHSSSSSSSSSLPTPSSAAVNHQTDRVDGELPVANGPELRREDAGEEDEEGRAVALVPCLPQVVVLCEQRHEGFDEAAAAVAGPSTSGLVSKWRPKDRVMDVAHAAIAHPPHVDHFFLRFARVGPQIFSQVMFMGL</sequence>
<organism evidence="2 3">
    <name type="scientific">Aegilops tauschii subsp. strangulata</name>
    <name type="common">Goatgrass</name>
    <dbReference type="NCBI Taxonomy" id="200361"/>
    <lineage>
        <taxon>Eukaryota</taxon>
        <taxon>Viridiplantae</taxon>
        <taxon>Streptophyta</taxon>
        <taxon>Embryophyta</taxon>
        <taxon>Tracheophyta</taxon>
        <taxon>Spermatophyta</taxon>
        <taxon>Magnoliopsida</taxon>
        <taxon>Liliopsida</taxon>
        <taxon>Poales</taxon>
        <taxon>Poaceae</taxon>
        <taxon>BOP clade</taxon>
        <taxon>Pooideae</taxon>
        <taxon>Triticodae</taxon>
        <taxon>Triticeae</taxon>
        <taxon>Triticinae</taxon>
        <taxon>Aegilops</taxon>
    </lineage>
</organism>
<feature type="compositionally biased region" description="Low complexity" evidence="1">
    <location>
        <begin position="14"/>
        <end position="28"/>
    </location>
</feature>
<dbReference type="Gramene" id="AET5Gv20384700.5">
    <property type="protein sequence ID" value="AET5Gv20384700.5"/>
    <property type="gene ID" value="AET5Gv20384700"/>
</dbReference>
<dbReference type="AlphaFoldDB" id="A0A453KDQ2"/>
<name>A0A453KDQ2_AEGTS</name>
<proteinExistence type="predicted"/>
<evidence type="ECO:0000313" key="2">
    <source>
        <dbReference type="EnsemblPlants" id="AET5Gv20384700.5"/>
    </source>
</evidence>
<keyword evidence="3" id="KW-1185">Reference proteome</keyword>
<evidence type="ECO:0000313" key="3">
    <source>
        <dbReference type="Proteomes" id="UP000015105"/>
    </source>
</evidence>
<reference evidence="3" key="2">
    <citation type="journal article" date="2017" name="Nat. Plants">
        <title>The Aegilops tauschii genome reveals multiple impacts of transposons.</title>
        <authorList>
            <person name="Zhao G."/>
            <person name="Zou C."/>
            <person name="Li K."/>
            <person name="Wang K."/>
            <person name="Li T."/>
            <person name="Gao L."/>
            <person name="Zhang X."/>
            <person name="Wang H."/>
            <person name="Yang Z."/>
            <person name="Liu X."/>
            <person name="Jiang W."/>
            <person name="Mao L."/>
            <person name="Kong X."/>
            <person name="Jiao Y."/>
            <person name="Jia J."/>
        </authorList>
    </citation>
    <scope>NUCLEOTIDE SEQUENCE [LARGE SCALE GENOMIC DNA]</scope>
    <source>
        <strain evidence="3">cv. AL8/78</strain>
    </source>
</reference>
<reference evidence="2" key="3">
    <citation type="journal article" date="2017" name="Nature">
        <title>Genome sequence of the progenitor of the wheat D genome Aegilops tauschii.</title>
        <authorList>
            <person name="Luo M.C."/>
            <person name="Gu Y.Q."/>
            <person name="Puiu D."/>
            <person name="Wang H."/>
            <person name="Twardziok S.O."/>
            <person name="Deal K.R."/>
            <person name="Huo N."/>
            <person name="Zhu T."/>
            <person name="Wang L."/>
            <person name="Wang Y."/>
            <person name="McGuire P.E."/>
            <person name="Liu S."/>
            <person name="Long H."/>
            <person name="Ramasamy R.K."/>
            <person name="Rodriguez J.C."/>
            <person name="Van S.L."/>
            <person name="Yuan L."/>
            <person name="Wang Z."/>
            <person name="Xia Z."/>
            <person name="Xiao L."/>
            <person name="Anderson O.D."/>
            <person name="Ouyang S."/>
            <person name="Liang Y."/>
            <person name="Zimin A.V."/>
            <person name="Pertea G."/>
            <person name="Qi P."/>
            <person name="Bennetzen J.L."/>
            <person name="Dai X."/>
            <person name="Dawson M.W."/>
            <person name="Muller H.G."/>
            <person name="Kugler K."/>
            <person name="Rivarola-Duarte L."/>
            <person name="Spannagl M."/>
            <person name="Mayer K.F.X."/>
            <person name="Lu F.H."/>
            <person name="Bevan M.W."/>
            <person name="Leroy P."/>
            <person name="Li P."/>
            <person name="You F.M."/>
            <person name="Sun Q."/>
            <person name="Liu Z."/>
            <person name="Lyons E."/>
            <person name="Wicker T."/>
            <person name="Salzberg S.L."/>
            <person name="Devos K.M."/>
            <person name="Dvorak J."/>
        </authorList>
    </citation>
    <scope>NUCLEOTIDE SEQUENCE [LARGE SCALE GENOMIC DNA]</scope>
    <source>
        <strain evidence="2">cv. AL8/78</strain>
    </source>
</reference>
<reference evidence="2" key="4">
    <citation type="submission" date="2019-03" db="UniProtKB">
        <authorList>
            <consortium name="EnsemblPlants"/>
        </authorList>
    </citation>
    <scope>IDENTIFICATION</scope>
</reference>
<protein>
    <submittedName>
        <fullName evidence="2">Uncharacterized protein</fullName>
    </submittedName>
</protein>
<dbReference type="EnsemblPlants" id="AET5Gv20384700.5">
    <property type="protein sequence ID" value="AET5Gv20384700.5"/>
    <property type="gene ID" value="AET5Gv20384700"/>
</dbReference>